<dbReference type="AlphaFoldDB" id="A0A7C1GNC5"/>
<comment type="caution">
    <text evidence="1">The sequence shown here is derived from an EMBL/GenBank/DDBJ whole genome shotgun (WGS) entry which is preliminary data.</text>
</comment>
<sequence length="77" mass="8935">MTTTISVTEDVKEALLRVASELQLKLGRMVDLNEAIRYLLIKKRRPELLEEACKPVAGFEEAYRELLEERKKDEDIS</sequence>
<protein>
    <recommendedName>
        <fullName evidence="2">VapB-type antitoxin</fullName>
    </recommendedName>
</protein>
<accession>A0A7C1GNC5</accession>
<proteinExistence type="predicted"/>
<evidence type="ECO:0008006" key="2">
    <source>
        <dbReference type="Google" id="ProtNLM"/>
    </source>
</evidence>
<dbReference type="EMBL" id="DSAY01000073">
    <property type="protein sequence ID" value="HDP14891.1"/>
    <property type="molecule type" value="Genomic_DNA"/>
</dbReference>
<name>A0A7C1GNC5_9CREN</name>
<organism evidence="1">
    <name type="scientific">Thermofilum adornatum</name>
    <dbReference type="NCBI Taxonomy" id="1365176"/>
    <lineage>
        <taxon>Archaea</taxon>
        <taxon>Thermoproteota</taxon>
        <taxon>Thermoprotei</taxon>
        <taxon>Thermofilales</taxon>
        <taxon>Thermofilaceae</taxon>
        <taxon>Thermofilum</taxon>
    </lineage>
</organism>
<reference evidence="1" key="1">
    <citation type="journal article" date="2020" name="mSystems">
        <title>Genome- and Community-Level Interaction Insights into Carbon Utilization and Element Cycling Functions of Hydrothermarchaeota in Hydrothermal Sediment.</title>
        <authorList>
            <person name="Zhou Z."/>
            <person name="Liu Y."/>
            <person name="Xu W."/>
            <person name="Pan J."/>
            <person name="Luo Z.H."/>
            <person name="Li M."/>
        </authorList>
    </citation>
    <scope>NUCLEOTIDE SEQUENCE [LARGE SCALE GENOMIC DNA]</scope>
    <source>
        <strain evidence="1">SpSt-116</strain>
    </source>
</reference>
<evidence type="ECO:0000313" key="1">
    <source>
        <dbReference type="EMBL" id="HDP14891.1"/>
    </source>
</evidence>
<gene>
    <name evidence="1" type="ORF">ENN26_03830</name>
</gene>